<feature type="signal peptide" evidence="1">
    <location>
        <begin position="1"/>
        <end position="19"/>
    </location>
</feature>
<feature type="domain" description="Phosphatidic acid phosphatase type 2/haloperoxidase" evidence="2">
    <location>
        <begin position="183"/>
        <end position="306"/>
    </location>
</feature>
<reference evidence="3" key="1">
    <citation type="journal article" date="2017" name="Genome Announc.">
        <title>Twelve Complete Reference Genomes of Clinical Isolates in the Capnocytophaga Genus.</title>
        <authorList>
            <person name="Villarma A."/>
            <person name="Gulvik C.A."/>
            <person name="Rowe L.A."/>
            <person name="Sheth M."/>
            <person name="Juieng P."/>
            <person name="Nicholson A.C."/>
            <person name="Loparev V.N."/>
            <person name="McQuiston J.R."/>
        </authorList>
    </citation>
    <scope>NUCLEOTIDE SEQUENCE</scope>
    <source>
        <strain evidence="3">KC1668</strain>
    </source>
</reference>
<keyword evidence="5" id="KW-1185">Reference proteome</keyword>
<dbReference type="KEGG" id="cspu:CGC55_11650"/>
<dbReference type="EMBL" id="UAVP01000003">
    <property type="protein sequence ID" value="SQA74804.1"/>
    <property type="molecule type" value="Genomic_DNA"/>
</dbReference>
<dbReference type="CDD" id="cd01610">
    <property type="entry name" value="PAP2_like"/>
    <property type="match status" value="1"/>
</dbReference>
<evidence type="ECO:0000313" key="5">
    <source>
        <dbReference type="Proteomes" id="UP000217301"/>
    </source>
</evidence>
<dbReference type="Pfam" id="PF01569">
    <property type="entry name" value="PAP2"/>
    <property type="match status" value="1"/>
</dbReference>
<evidence type="ECO:0000256" key="1">
    <source>
        <dbReference type="SAM" id="SignalP"/>
    </source>
</evidence>
<keyword evidence="1" id="KW-0732">Signal</keyword>
<protein>
    <submittedName>
        <fullName evidence="4">PAP2 superfamily</fullName>
    </submittedName>
    <submittedName>
        <fullName evidence="3">Phosphatase PAP2 family protein</fullName>
    </submittedName>
</protein>
<dbReference type="RefSeq" id="WP_002680168.1">
    <property type="nucleotide sequence ID" value="NZ_CP022385.1"/>
</dbReference>
<evidence type="ECO:0000259" key="2">
    <source>
        <dbReference type="Pfam" id="PF01569"/>
    </source>
</evidence>
<dbReference type="EMBL" id="CP022385">
    <property type="protein sequence ID" value="ATA85103.1"/>
    <property type="molecule type" value="Genomic_DNA"/>
</dbReference>
<dbReference type="Gene3D" id="1.20.144.10">
    <property type="entry name" value="Phosphatidic acid phosphatase type 2/haloperoxidase"/>
    <property type="match status" value="1"/>
</dbReference>
<dbReference type="SUPFAM" id="SSF48317">
    <property type="entry name" value="Acid phosphatase/Vanadium-dependent haloperoxidase"/>
    <property type="match status" value="1"/>
</dbReference>
<dbReference type="Proteomes" id="UP000217301">
    <property type="component" value="Chromosome"/>
</dbReference>
<sequence length="350" mass="39423">MKYLLLLFLIIFPLSPALSQETDSIPESVLDSLFDNLEKGGLEMVNTNYCSFNRSYKINKHLTYEYKKPRFVDIFNKIPRNIGKSAVEMVSKPNYPYGLAAIGATAALIPADPWLIRESRSLGENLGLNEAHTYKKLGFLKIVPADVNSALYFIGNGTTFIIISGGMATYGLITGDYRAKSTAMQILESIIVSGAFVQPIKRLTGRESPFITANDGRWHSHWTFAPSFKAYQEDTPHYDAMPSGHLTTAMSALTVIAENYPDYKWIKPVGYTALGLMCYEMMQSKVHWASDYPIALFVGYITGKTIANRRITKVKTEEVNALNPKKYHWEFSTSNTWDGYQLVGVNIRFR</sequence>
<dbReference type="InterPro" id="IPR000326">
    <property type="entry name" value="PAP2/HPO"/>
</dbReference>
<evidence type="ECO:0000313" key="4">
    <source>
        <dbReference type="EMBL" id="SQA74804.1"/>
    </source>
</evidence>
<accession>A0AAX2I9N8</accession>
<evidence type="ECO:0000313" key="6">
    <source>
        <dbReference type="Proteomes" id="UP000249902"/>
    </source>
</evidence>
<proteinExistence type="predicted"/>
<feature type="chain" id="PRO_5043858603" evidence="1">
    <location>
        <begin position="20"/>
        <end position="350"/>
    </location>
</feature>
<evidence type="ECO:0000313" key="3">
    <source>
        <dbReference type="EMBL" id="ATA85103.1"/>
    </source>
</evidence>
<organism evidence="4 6">
    <name type="scientific">Capnocytophaga sputigena</name>
    <dbReference type="NCBI Taxonomy" id="1019"/>
    <lineage>
        <taxon>Bacteria</taxon>
        <taxon>Pseudomonadati</taxon>
        <taxon>Bacteroidota</taxon>
        <taxon>Flavobacteriia</taxon>
        <taxon>Flavobacteriales</taxon>
        <taxon>Flavobacteriaceae</taxon>
        <taxon>Capnocytophaga</taxon>
    </lineage>
</organism>
<reference evidence="4 6" key="3">
    <citation type="submission" date="2018-06" db="EMBL/GenBank/DDBJ databases">
        <authorList>
            <consortium name="Pathogen Informatics"/>
            <person name="Doyle S."/>
        </authorList>
    </citation>
    <scope>NUCLEOTIDE SEQUENCE [LARGE SCALE GENOMIC DNA]</scope>
    <source>
        <strain evidence="4 6">NCTC11653</strain>
    </source>
</reference>
<dbReference type="AlphaFoldDB" id="A0AAX2I9N8"/>
<dbReference type="InterPro" id="IPR036938">
    <property type="entry name" value="PAP2/HPO_sf"/>
</dbReference>
<gene>
    <name evidence="3" type="ORF">CGC55_11650</name>
    <name evidence="4" type="ORF">NCTC11653_00698</name>
</gene>
<dbReference type="Proteomes" id="UP000249902">
    <property type="component" value="Unassembled WGS sequence"/>
</dbReference>
<reference evidence="5" key="2">
    <citation type="submission" date="2017-06" db="EMBL/GenBank/DDBJ databases">
        <title>Capnocytophaga spp. assemblies.</title>
        <authorList>
            <person name="Gulvik C.A."/>
        </authorList>
    </citation>
    <scope>NUCLEOTIDE SEQUENCE [LARGE SCALE GENOMIC DNA]</scope>
    <source>
        <strain evidence="5">KC1668</strain>
    </source>
</reference>
<name>A0AAX2I9N8_CAPSP</name>